<dbReference type="Proteomes" id="UP001454086">
    <property type="component" value="Unassembled WGS sequence"/>
</dbReference>
<proteinExistence type="predicted"/>
<feature type="domain" description="CYTH" evidence="1">
    <location>
        <begin position="1"/>
        <end position="152"/>
    </location>
</feature>
<dbReference type="InterPro" id="IPR012042">
    <property type="entry name" value="NeuTTM/CthTTM-like"/>
</dbReference>
<comment type="caution">
    <text evidence="2">The sequence shown here is derived from an EMBL/GenBank/DDBJ whole genome shotgun (WGS) entry which is preliminary data.</text>
</comment>
<dbReference type="InterPro" id="IPR023577">
    <property type="entry name" value="CYTH_domain"/>
</dbReference>
<dbReference type="SUPFAM" id="SSF55154">
    <property type="entry name" value="CYTH-like phosphatases"/>
    <property type="match status" value="1"/>
</dbReference>
<accession>A0ABV1DGI8</accession>
<evidence type="ECO:0000259" key="1">
    <source>
        <dbReference type="PROSITE" id="PS51707"/>
    </source>
</evidence>
<dbReference type="PANTHER" id="PTHR40114:SF1">
    <property type="entry name" value="SLR0698 PROTEIN"/>
    <property type="match status" value="1"/>
</dbReference>
<dbReference type="EMBL" id="JBBMFM010000223">
    <property type="protein sequence ID" value="MEQ2428817.1"/>
    <property type="molecule type" value="Genomic_DNA"/>
</dbReference>
<dbReference type="Gene3D" id="2.40.320.10">
    <property type="entry name" value="Hypothetical Protein Pfu-838710-001"/>
    <property type="match status" value="1"/>
</dbReference>
<name>A0ABV1DGI8_9FIRM</name>
<dbReference type="Pfam" id="PF01928">
    <property type="entry name" value="CYTH"/>
    <property type="match status" value="1"/>
</dbReference>
<dbReference type="PIRSF" id="PIRSF016487">
    <property type="entry name" value="CYTH_UCP016487"/>
    <property type="match status" value="1"/>
</dbReference>
<evidence type="ECO:0000313" key="2">
    <source>
        <dbReference type="EMBL" id="MEQ2428817.1"/>
    </source>
</evidence>
<dbReference type="InterPro" id="IPR033469">
    <property type="entry name" value="CYTH-like_dom_sf"/>
</dbReference>
<reference evidence="2 3" key="1">
    <citation type="submission" date="2024-03" db="EMBL/GenBank/DDBJ databases">
        <title>Human intestinal bacterial collection.</title>
        <authorList>
            <person name="Pauvert C."/>
            <person name="Hitch T.C.A."/>
            <person name="Clavel T."/>
        </authorList>
    </citation>
    <scope>NUCLEOTIDE SEQUENCE [LARGE SCALE GENOMIC DNA]</scope>
    <source>
        <strain evidence="2 3">CLA-SR-H021</strain>
    </source>
</reference>
<dbReference type="SMART" id="SM01118">
    <property type="entry name" value="CYTH"/>
    <property type="match status" value="1"/>
</dbReference>
<evidence type="ECO:0000313" key="3">
    <source>
        <dbReference type="Proteomes" id="UP001454086"/>
    </source>
</evidence>
<organism evidence="2 3">
    <name type="scientific">Enterocloster hominis</name>
    <name type="common">ex Hitch et al. 2024</name>
    <dbReference type="NCBI Taxonomy" id="1917870"/>
    <lineage>
        <taxon>Bacteria</taxon>
        <taxon>Bacillati</taxon>
        <taxon>Bacillota</taxon>
        <taxon>Clostridia</taxon>
        <taxon>Lachnospirales</taxon>
        <taxon>Lachnospiraceae</taxon>
        <taxon>Enterocloster</taxon>
    </lineage>
</organism>
<protein>
    <submittedName>
        <fullName evidence="2">CYTH domain-containing protein</fullName>
    </submittedName>
</protein>
<keyword evidence="3" id="KW-1185">Reference proteome</keyword>
<dbReference type="PROSITE" id="PS51707">
    <property type="entry name" value="CYTH"/>
    <property type="match status" value="1"/>
</dbReference>
<sequence>MEIERKYLVNQVPADYMEFPCHAIEQAYLCTSPVVRIRKEDDSYYLTYKGKGLMAREEYNLPLNEQAYTHLLKKADGIILTKTRYLIPLEGSDHLTIELDIFDGTYKGLILAEVEFPTEEEALTFIPPQWFGKDVTFSGEYQNSRLACDLSR</sequence>
<dbReference type="CDD" id="cd07761">
    <property type="entry name" value="CYTH-like_CthTTM-like"/>
    <property type="match status" value="1"/>
</dbReference>
<dbReference type="RefSeq" id="WP_120058248.1">
    <property type="nucleotide sequence ID" value="NZ_JAJFDX010000004.1"/>
</dbReference>
<gene>
    <name evidence="2" type="ORF">WMQ36_28040</name>
</gene>
<dbReference type="PANTHER" id="PTHR40114">
    <property type="entry name" value="SLR0698 PROTEIN"/>
    <property type="match status" value="1"/>
</dbReference>